<dbReference type="KEGG" id="run:DR864_11305"/>
<proteinExistence type="predicted"/>
<name>A0A344TI19_9BACT</name>
<dbReference type="InterPro" id="IPR025358">
    <property type="entry name" value="DUF4262"/>
</dbReference>
<dbReference type="OrthoDB" id="9793188at2"/>
<keyword evidence="2" id="KW-1185">Reference proteome</keyword>
<evidence type="ECO:0000313" key="1">
    <source>
        <dbReference type="EMBL" id="AXE18290.1"/>
    </source>
</evidence>
<protein>
    <recommendedName>
        <fullName evidence="3">DUF4262 domain-containing protein</fullName>
    </recommendedName>
</protein>
<sequence>MTKAEQKVLDDIEKYGYHIINVANTGDEKDIEFSYSIGLFTTFHKPEVLVLGLSIDIRNILIENVAYAYEQGTEFRIGEFSGEIINNYNCLIIDVEKHLYKEYVGWAMWYNHYKDFPIIQIIYPLKSGLFPWQSEFPEELKYPILNINYANGCNDWA</sequence>
<gene>
    <name evidence="1" type="ORF">DR864_11305</name>
</gene>
<organism evidence="1 2">
    <name type="scientific">Runella rosea</name>
    <dbReference type="NCBI Taxonomy" id="2259595"/>
    <lineage>
        <taxon>Bacteria</taxon>
        <taxon>Pseudomonadati</taxon>
        <taxon>Bacteroidota</taxon>
        <taxon>Cytophagia</taxon>
        <taxon>Cytophagales</taxon>
        <taxon>Spirosomataceae</taxon>
        <taxon>Runella</taxon>
    </lineage>
</organism>
<dbReference type="Pfam" id="PF14081">
    <property type="entry name" value="DUF4262"/>
    <property type="match status" value="1"/>
</dbReference>
<dbReference type="AlphaFoldDB" id="A0A344TI19"/>
<evidence type="ECO:0008006" key="3">
    <source>
        <dbReference type="Google" id="ProtNLM"/>
    </source>
</evidence>
<accession>A0A344TI19</accession>
<reference evidence="1 2" key="1">
    <citation type="submission" date="2018-07" db="EMBL/GenBank/DDBJ databases">
        <title>Genome sequencing of Runella.</title>
        <authorList>
            <person name="Baek M.-G."/>
            <person name="Yi H."/>
        </authorList>
    </citation>
    <scope>NUCLEOTIDE SEQUENCE [LARGE SCALE GENOMIC DNA]</scope>
    <source>
        <strain evidence="1 2">HYN0085</strain>
    </source>
</reference>
<dbReference type="RefSeq" id="WP_114067074.1">
    <property type="nucleotide sequence ID" value="NZ_CP030850.1"/>
</dbReference>
<dbReference type="Proteomes" id="UP000251993">
    <property type="component" value="Chromosome"/>
</dbReference>
<dbReference type="EMBL" id="CP030850">
    <property type="protein sequence ID" value="AXE18290.1"/>
    <property type="molecule type" value="Genomic_DNA"/>
</dbReference>
<evidence type="ECO:0000313" key="2">
    <source>
        <dbReference type="Proteomes" id="UP000251993"/>
    </source>
</evidence>